<evidence type="ECO:0000313" key="8">
    <source>
        <dbReference type="EMBL" id="MTS52917.1"/>
    </source>
</evidence>
<evidence type="ECO:0000256" key="6">
    <source>
        <dbReference type="ARBA" id="ARBA00047939"/>
    </source>
</evidence>
<dbReference type="GO" id="GO:0070733">
    <property type="term" value="F:AMPylase activity"/>
    <property type="evidence" value="ECO:0007669"/>
    <property type="project" value="UniProtKB-EC"/>
</dbReference>
<comment type="catalytic activity">
    <reaction evidence="6">
        <text>L-threonyl-[protein] + ATP = 3-O-(5'-adenylyl)-L-threonyl-[protein] + diphosphate</text>
        <dbReference type="Rhea" id="RHEA:54292"/>
        <dbReference type="Rhea" id="RHEA-COMP:11060"/>
        <dbReference type="Rhea" id="RHEA-COMP:13847"/>
        <dbReference type="ChEBI" id="CHEBI:30013"/>
        <dbReference type="ChEBI" id="CHEBI:30616"/>
        <dbReference type="ChEBI" id="CHEBI:33019"/>
        <dbReference type="ChEBI" id="CHEBI:138113"/>
        <dbReference type="EC" id="2.7.7.108"/>
    </reaction>
</comment>
<keyword evidence="1" id="KW-0808">Transferase</keyword>
<comment type="caution">
    <text evidence="8">The sequence shown here is derived from an EMBL/GenBank/DDBJ whole genome shotgun (WGS) entry which is preliminary data.</text>
</comment>
<evidence type="ECO:0000256" key="1">
    <source>
        <dbReference type="ARBA" id="ARBA00022679"/>
    </source>
</evidence>
<dbReference type="EMBL" id="WMZR01000027">
    <property type="protein sequence ID" value="MTS52917.1"/>
    <property type="molecule type" value="Genomic_DNA"/>
</dbReference>
<dbReference type="GO" id="GO:0005524">
    <property type="term" value="F:ATP binding"/>
    <property type="evidence" value="ECO:0007669"/>
    <property type="project" value="UniProtKB-KW"/>
</dbReference>
<evidence type="ECO:0000313" key="9">
    <source>
        <dbReference type="Proteomes" id="UP000449193"/>
    </source>
</evidence>
<evidence type="ECO:0000256" key="4">
    <source>
        <dbReference type="ARBA" id="ARBA00022840"/>
    </source>
</evidence>
<keyword evidence="4" id="KW-0067">ATP-binding</keyword>
<dbReference type="EC" id="2.7.7.108" evidence="5"/>
<comment type="catalytic activity">
    <reaction evidence="7">
        <text>L-tyrosyl-[protein] + ATP = O-(5'-adenylyl)-L-tyrosyl-[protein] + diphosphate</text>
        <dbReference type="Rhea" id="RHEA:54288"/>
        <dbReference type="Rhea" id="RHEA-COMP:10136"/>
        <dbReference type="Rhea" id="RHEA-COMP:13846"/>
        <dbReference type="ChEBI" id="CHEBI:30616"/>
        <dbReference type="ChEBI" id="CHEBI:33019"/>
        <dbReference type="ChEBI" id="CHEBI:46858"/>
        <dbReference type="ChEBI" id="CHEBI:83624"/>
        <dbReference type="EC" id="2.7.7.108"/>
    </reaction>
</comment>
<sequence length="85" mass="9762">MLEKAEADLSRAKMSILYESPVDKFDAQSFLRVHEFLFEEVYDWAGQLRTINISKTEEVLGGKSIWYEDALDLPESLDRACTAMV</sequence>
<dbReference type="PANTHER" id="PTHR39560:SF1">
    <property type="entry name" value="PROTEIN ADENYLYLTRANSFERASE FIC-RELATED"/>
    <property type="match status" value="1"/>
</dbReference>
<dbReference type="Proteomes" id="UP000449193">
    <property type="component" value="Unassembled WGS sequence"/>
</dbReference>
<evidence type="ECO:0000256" key="2">
    <source>
        <dbReference type="ARBA" id="ARBA00022695"/>
    </source>
</evidence>
<proteinExistence type="predicted"/>
<organism evidence="8 9">
    <name type="scientific">Ruthenibacterium lactatiformans</name>
    <dbReference type="NCBI Taxonomy" id="1550024"/>
    <lineage>
        <taxon>Bacteria</taxon>
        <taxon>Bacillati</taxon>
        <taxon>Bacillota</taxon>
        <taxon>Clostridia</taxon>
        <taxon>Eubacteriales</taxon>
        <taxon>Oscillospiraceae</taxon>
        <taxon>Ruthenibacterium</taxon>
    </lineage>
</organism>
<dbReference type="PANTHER" id="PTHR39560">
    <property type="entry name" value="PROTEIN ADENYLYLTRANSFERASE FIC-RELATED"/>
    <property type="match status" value="1"/>
</dbReference>
<dbReference type="AlphaFoldDB" id="A0A6I3QZ67"/>
<dbReference type="SUPFAM" id="SSF140931">
    <property type="entry name" value="Fic-like"/>
    <property type="match status" value="1"/>
</dbReference>
<gene>
    <name evidence="8" type="ORF">GMD52_15440</name>
</gene>
<keyword evidence="2" id="KW-0548">Nucleotidyltransferase</keyword>
<name>A0A6I3QZ67_9FIRM</name>
<evidence type="ECO:0000256" key="5">
    <source>
        <dbReference type="ARBA" id="ARBA00034531"/>
    </source>
</evidence>
<dbReference type="Gene3D" id="1.10.3290.10">
    <property type="entry name" value="Fido-like domain"/>
    <property type="match status" value="1"/>
</dbReference>
<dbReference type="RefSeq" id="WP_155201754.1">
    <property type="nucleotide sequence ID" value="NZ_JAFHCJ010000038.1"/>
</dbReference>
<dbReference type="GO" id="GO:0051302">
    <property type="term" value="P:regulation of cell division"/>
    <property type="evidence" value="ECO:0007669"/>
    <property type="project" value="TreeGrafter"/>
</dbReference>
<keyword evidence="3" id="KW-0547">Nucleotide-binding</keyword>
<evidence type="ECO:0000256" key="3">
    <source>
        <dbReference type="ARBA" id="ARBA00022741"/>
    </source>
</evidence>
<accession>A0A6I3QZ67</accession>
<dbReference type="InterPro" id="IPR036597">
    <property type="entry name" value="Fido-like_dom_sf"/>
</dbReference>
<evidence type="ECO:0000256" key="7">
    <source>
        <dbReference type="ARBA" id="ARBA00048696"/>
    </source>
</evidence>
<protein>
    <recommendedName>
        <fullName evidence="5">protein adenylyltransferase</fullName>
        <ecNumber evidence="5">2.7.7.108</ecNumber>
    </recommendedName>
</protein>
<reference evidence="8 9" key="1">
    <citation type="journal article" date="2019" name="Nat. Med.">
        <title>A library of human gut bacterial isolates paired with longitudinal multiomics data enables mechanistic microbiome research.</title>
        <authorList>
            <person name="Poyet M."/>
            <person name="Groussin M."/>
            <person name="Gibbons S.M."/>
            <person name="Avila-Pacheco J."/>
            <person name="Jiang X."/>
            <person name="Kearney S.M."/>
            <person name="Perrotta A.R."/>
            <person name="Berdy B."/>
            <person name="Zhao S."/>
            <person name="Lieberman T.D."/>
            <person name="Swanson P.K."/>
            <person name="Smith M."/>
            <person name="Roesemann S."/>
            <person name="Alexander J.E."/>
            <person name="Rich S.A."/>
            <person name="Livny J."/>
            <person name="Vlamakis H."/>
            <person name="Clish C."/>
            <person name="Bullock K."/>
            <person name="Deik A."/>
            <person name="Scott J."/>
            <person name="Pierce K.A."/>
            <person name="Xavier R.J."/>
            <person name="Alm E.J."/>
        </authorList>
    </citation>
    <scope>NUCLEOTIDE SEQUENCE [LARGE SCALE GENOMIC DNA]</scope>
    <source>
        <strain evidence="8 9">BIOML-A7</strain>
    </source>
</reference>